<dbReference type="Pfam" id="PF17928">
    <property type="entry name" value="TetR_C_22"/>
    <property type="match status" value="1"/>
</dbReference>
<feature type="DNA-binding region" description="H-T-H motif" evidence="4">
    <location>
        <begin position="50"/>
        <end position="69"/>
    </location>
</feature>
<dbReference type="PANTHER" id="PTHR30055">
    <property type="entry name" value="HTH-TYPE TRANSCRIPTIONAL REGULATOR RUTR"/>
    <property type="match status" value="1"/>
</dbReference>
<organism evidence="7 8">
    <name type="scientific">Bailinhaonella thermotolerans</name>
    <dbReference type="NCBI Taxonomy" id="1070861"/>
    <lineage>
        <taxon>Bacteria</taxon>
        <taxon>Bacillati</taxon>
        <taxon>Actinomycetota</taxon>
        <taxon>Actinomycetes</taxon>
        <taxon>Streptosporangiales</taxon>
        <taxon>Streptosporangiaceae</taxon>
        <taxon>Bailinhaonella</taxon>
    </lineage>
</organism>
<accession>A0A3A4BH21</accession>
<dbReference type="InterPro" id="IPR001647">
    <property type="entry name" value="HTH_TetR"/>
</dbReference>
<sequence>MTGGPAGHGGGGTGTPLRRAPVQRRSAERLDRIVDACAGLLEEVGYDGLTTRAVALRAGVPIGSIYRYFRDKRDLVAALAERNLDRYVGRLTARLAAAEPAWGPVIDVVVDEYVAMRRSSAGFAVVDFGSNRALSEHLAALLADRLGADALLAGPEFRRALRIAVEACDAVLRHAFREHPDGDPGVIAETKLLARAYLARFPLS</sequence>
<dbReference type="Pfam" id="PF00440">
    <property type="entry name" value="TetR_N"/>
    <property type="match status" value="1"/>
</dbReference>
<dbReference type="GO" id="GO:0003700">
    <property type="term" value="F:DNA-binding transcription factor activity"/>
    <property type="evidence" value="ECO:0007669"/>
    <property type="project" value="TreeGrafter"/>
</dbReference>
<dbReference type="AlphaFoldDB" id="A0A3A4BH21"/>
<keyword evidence="1" id="KW-0805">Transcription regulation</keyword>
<evidence type="ECO:0000256" key="3">
    <source>
        <dbReference type="ARBA" id="ARBA00023163"/>
    </source>
</evidence>
<evidence type="ECO:0000259" key="6">
    <source>
        <dbReference type="PROSITE" id="PS50977"/>
    </source>
</evidence>
<evidence type="ECO:0000256" key="5">
    <source>
        <dbReference type="SAM" id="MobiDB-lite"/>
    </source>
</evidence>
<dbReference type="InterPro" id="IPR050109">
    <property type="entry name" value="HTH-type_TetR-like_transc_reg"/>
</dbReference>
<comment type="caution">
    <text evidence="7">The sequence shown here is derived from an EMBL/GenBank/DDBJ whole genome shotgun (WGS) entry which is preliminary data.</text>
</comment>
<dbReference type="SUPFAM" id="SSF46689">
    <property type="entry name" value="Homeodomain-like"/>
    <property type="match status" value="1"/>
</dbReference>
<keyword evidence="2 4" id="KW-0238">DNA-binding</keyword>
<evidence type="ECO:0000313" key="7">
    <source>
        <dbReference type="EMBL" id="RJL34062.1"/>
    </source>
</evidence>
<dbReference type="PANTHER" id="PTHR30055:SF151">
    <property type="entry name" value="TRANSCRIPTIONAL REGULATORY PROTEIN"/>
    <property type="match status" value="1"/>
</dbReference>
<feature type="domain" description="HTH tetR-type" evidence="6">
    <location>
        <begin position="27"/>
        <end position="87"/>
    </location>
</feature>
<dbReference type="InterPro" id="IPR041674">
    <property type="entry name" value="TetR_C_22"/>
</dbReference>
<evidence type="ECO:0000313" key="8">
    <source>
        <dbReference type="Proteomes" id="UP000265768"/>
    </source>
</evidence>
<feature type="region of interest" description="Disordered" evidence="5">
    <location>
        <begin position="1"/>
        <end position="22"/>
    </location>
</feature>
<evidence type="ECO:0000256" key="2">
    <source>
        <dbReference type="ARBA" id="ARBA00023125"/>
    </source>
</evidence>
<dbReference type="InterPro" id="IPR009057">
    <property type="entry name" value="Homeodomain-like_sf"/>
</dbReference>
<dbReference type="RefSeq" id="WP_119925361.1">
    <property type="nucleotide sequence ID" value="NZ_QZEY01000002.1"/>
</dbReference>
<reference evidence="7 8" key="1">
    <citation type="submission" date="2018-09" db="EMBL/GenBank/DDBJ databases">
        <title>YIM 75507 draft genome.</title>
        <authorList>
            <person name="Tang S."/>
            <person name="Feng Y."/>
        </authorList>
    </citation>
    <scope>NUCLEOTIDE SEQUENCE [LARGE SCALE GENOMIC DNA]</scope>
    <source>
        <strain evidence="7 8">YIM 75507</strain>
    </source>
</reference>
<name>A0A3A4BH21_9ACTN</name>
<dbReference type="OrthoDB" id="9816320at2"/>
<dbReference type="Gene3D" id="1.10.357.10">
    <property type="entry name" value="Tetracycline Repressor, domain 2"/>
    <property type="match status" value="1"/>
</dbReference>
<dbReference type="PROSITE" id="PS50977">
    <property type="entry name" value="HTH_TETR_2"/>
    <property type="match status" value="1"/>
</dbReference>
<proteinExistence type="predicted"/>
<dbReference type="PRINTS" id="PR00455">
    <property type="entry name" value="HTHTETR"/>
</dbReference>
<dbReference type="Proteomes" id="UP000265768">
    <property type="component" value="Unassembled WGS sequence"/>
</dbReference>
<feature type="compositionally biased region" description="Gly residues" evidence="5">
    <location>
        <begin position="1"/>
        <end position="14"/>
    </location>
</feature>
<protein>
    <submittedName>
        <fullName evidence="7">TetR/AcrR family transcriptional regulator</fullName>
    </submittedName>
</protein>
<keyword evidence="8" id="KW-1185">Reference proteome</keyword>
<gene>
    <name evidence="7" type="ORF">D5H75_06045</name>
</gene>
<keyword evidence="3" id="KW-0804">Transcription</keyword>
<evidence type="ECO:0000256" key="4">
    <source>
        <dbReference type="PROSITE-ProRule" id="PRU00335"/>
    </source>
</evidence>
<evidence type="ECO:0000256" key="1">
    <source>
        <dbReference type="ARBA" id="ARBA00023015"/>
    </source>
</evidence>
<dbReference type="EMBL" id="QZEY01000002">
    <property type="protein sequence ID" value="RJL34062.1"/>
    <property type="molecule type" value="Genomic_DNA"/>
</dbReference>
<dbReference type="GO" id="GO:0000976">
    <property type="term" value="F:transcription cis-regulatory region binding"/>
    <property type="evidence" value="ECO:0007669"/>
    <property type="project" value="TreeGrafter"/>
</dbReference>